<proteinExistence type="predicted"/>
<comment type="caution">
    <text evidence="2">The sequence shown here is derived from an EMBL/GenBank/DDBJ whole genome shotgun (WGS) entry which is preliminary data.</text>
</comment>
<evidence type="ECO:0000256" key="1">
    <source>
        <dbReference type="SAM" id="MobiDB-lite"/>
    </source>
</evidence>
<dbReference type="RefSeq" id="WP_224828690.1">
    <property type="nucleotide sequence ID" value="NZ_JAIVEF010000009.1"/>
</dbReference>
<feature type="compositionally biased region" description="Basic and acidic residues" evidence="1">
    <location>
        <begin position="112"/>
        <end position="121"/>
    </location>
</feature>
<name>A0ABD5QKX1_9EURY</name>
<dbReference type="AlphaFoldDB" id="A0ABD5QKX1"/>
<organism evidence="2 3">
    <name type="scientific">Saliphagus infecundisoli</name>
    <dbReference type="NCBI Taxonomy" id="1849069"/>
    <lineage>
        <taxon>Archaea</taxon>
        <taxon>Methanobacteriati</taxon>
        <taxon>Methanobacteriota</taxon>
        <taxon>Stenosarchaea group</taxon>
        <taxon>Halobacteria</taxon>
        <taxon>Halobacteriales</taxon>
        <taxon>Natrialbaceae</taxon>
        <taxon>Saliphagus</taxon>
    </lineage>
</organism>
<feature type="compositionally biased region" description="Low complexity" evidence="1">
    <location>
        <begin position="122"/>
        <end position="138"/>
    </location>
</feature>
<keyword evidence="3" id="KW-1185">Reference proteome</keyword>
<evidence type="ECO:0000313" key="3">
    <source>
        <dbReference type="Proteomes" id="UP001595925"/>
    </source>
</evidence>
<sequence>MLRASAETLREATDEQWADAIEDSRFILGDSLDPADVAAEFDDVPCETMANLCREAVLQVKRDRPGPIFQDFRAALDALDADDEDNEEYALSAGDFLETMLDDVDGVNGNTDSHRDERDGKTAASPSTNSQSSLSSADTDFLVEPAPLAMDRDALEDEVPTVNESRPSKRMSSCFRKLQTATSRFCAVHFGNSSVATSSMTCPIFLKPLNSFELTTNAQIVPCAKEPFRTARKRSREVISLDEERGCEKVWSCTYRAITKINR</sequence>
<reference evidence="2 3" key="1">
    <citation type="journal article" date="2019" name="Int. J. Syst. Evol. Microbiol.">
        <title>The Global Catalogue of Microorganisms (GCM) 10K type strain sequencing project: providing services to taxonomists for standard genome sequencing and annotation.</title>
        <authorList>
            <consortium name="The Broad Institute Genomics Platform"/>
            <consortium name="The Broad Institute Genome Sequencing Center for Infectious Disease"/>
            <person name="Wu L."/>
            <person name="Ma J."/>
        </authorList>
    </citation>
    <scope>NUCLEOTIDE SEQUENCE [LARGE SCALE GENOMIC DNA]</scope>
    <source>
        <strain evidence="2 3">CGMCC 1.15824</strain>
    </source>
</reference>
<dbReference type="EMBL" id="JBHSJG010000072">
    <property type="protein sequence ID" value="MFC4990380.1"/>
    <property type="molecule type" value="Genomic_DNA"/>
</dbReference>
<protein>
    <submittedName>
        <fullName evidence="2">Uncharacterized protein</fullName>
    </submittedName>
</protein>
<feature type="region of interest" description="Disordered" evidence="1">
    <location>
        <begin position="102"/>
        <end position="138"/>
    </location>
</feature>
<accession>A0ABD5QKX1</accession>
<gene>
    <name evidence="2" type="ORF">ACFPFO_22035</name>
</gene>
<dbReference type="Proteomes" id="UP001595925">
    <property type="component" value="Unassembled WGS sequence"/>
</dbReference>
<evidence type="ECO:0000313" key="2">
    <source>
        <dbReference type="EMBL" id="MFC4990380.1"/>
    </source>
</evidence>